<reference evidence="2 3" key="1">
    <citation type="submission" date="2020-08" db="EMBL/GenBank/DDBJ databases">
        <title>Paraeoetvoesia sp. YC-7-48 draft genome sequence.</title>
        <authorList>
            <person name="Yao L."/>
        </authorList>
    </citation>
    <scope>NUCLEOTIDE SEQUENCE [LARGE SCALE GENOMIC DNA]</scope>
    <source>
        <strain evidence="3">YC-7-48</strain>
    </source>
</reference>
<evidence type="ECO:0000313" key="2">
    <source>
        <dbReference type="EMBL" id="MBC2769221.1"/>
    </source>
</evidence>
<keyword evidence="3" id="KW-1185">Reference proteome</keyword>
<gene>
    <name evidence="2" type="ORF">GTU67_04735</name>
</gene>
<proteinExistence type="predicted"/>
<protein>
    <submittedName>
        <fullName evidence="2">Uncharacterized protein</fullName>
    </submittedName>
</protein>
<evidence type="ECO:0000313" key="3">
    <source>
        <dbReference type="Proteomes" id="UP000545386"/>
    </source>
</evidence>
<accession>A0A842HPP0</accession>
<evidence type="ECO:0000256" key="1">
    <source>
        <dbReference type="SAM" id="MobiDB-lite"/>
    </source>
</evidence>
<dbReference type="EMBL" id="JACJUU010000002">
    <property type="protein sequence ID" value="MBC2769221.1"/>
    <property type="molecule type" value="Genomic_DNA"/>
</dbReference>
<dbReference type="AlphaFoldDB" id="A0A842HPP0"/>
<comment type="caution">
    <text evidence="2">The sequence shown here is derived from an EMBL/GenBank/DDBJ whole genome shotgun (WGS) entry which is preliminary data.</text>
</comment>
<feature type="region of interest" description="Disordered" evidence="1">
    <location>
        <begin position="131"/>
        <end position="172"/>
    </location>
</feature>
<sequence>MSWRVIFAVLALFMAASAWSGLRLGEWLVANGPLASAAPGRPEIAPVPVLDADGQPFSAQPPQPLVNGRLAIPEPFEPVTWEVVNENPTSLLASNVISIATTRITMAEAEQIAALESGRLMGIADVGDLISSMGKQGGQPNAPLQPVDMPDQPPAPTPDNAGGVPAQQGQHPSAWLAQLRTDLQACNAQSFFDRPSCAWAARNKYCTPNNAWGKVEDCPAKNF</sequence>
<organism evidence="2 3">
    <name type="scientific">Pusillimonas minor</name>
    <dbReference type="NCBI Taxonomy" id="2697024"/>
    <lineage>
        <taxon>Bacteria</taxon>
        <taxon>Pseudomonadati</taxon>
        <taxon>Pseudomonadota</taxon>
        <taxon>Betaproteobacteria</taxon>
        <taxon>Burkholderiales</taxon>
        <taxon>Alcaligenaceae</taxon>
        <taxon>Pusillimonas</taxon>
    </lineage>
</organism>
<name>A0A842HPP0_9BURK</name>
<dbReference type="Proteomes" id="UP000545386">
    <property type="component" value="Unassembled WGS sequence"/>
</dbReference>